<dbReference type="EMBL" id="CP034234">
    <property type="protein sequence ID" value="AZK43734.1"/>
    <property type="molecule type" value="Genomic_DNA"/>
</dbReference>
<dbReference type="PROSITE" id="PS50928">
    <property type="entry name" value="ABC_TM1"/>
    <property type="match status" value="1"/>
</dbReference>
<evidence type="ECO:0000313" key="9">
    <source>
        <dbReference type="Proteomes" id="UP000278804"/>
    </source>
</evidence>
<organism evidence="8 9">
    <name type="scientific">Erysipelothrix piscisicarius</name>
    <dbReference type="NCBI Taxonomy" id="2485784"/>
    <lineage>
        <taxon>Bacteria</taxon>
        <taxon>Bacillati</taxon>
        <taxon>Bacillota</taxon>
        <taxon>Erysipelotrichia</taxon>
        <taxon>Erysipelotrichales</taxon>
        <taxon>Erysipelotrichaceae</taxon>
        <taxon>Erysipelothrix</taxon>
    </lineage>
</organism>
<feature type="transmembrane region" description="Helical" evidence="6">
    <location>
        <begin position="139"/>
        <end position="159"/>
    </location>
</feature>
<evidence type="ECO:0000256" key="3">
    <source>
        <dbReference type="ARBA" id="ARBA00022692"/>
    </source>
</evidence>
<keyword evidence="4 6" id="KW-1133">Transmembrane helix</keyword>
<dbReference type="GO" id="GO:0005886">
    <property type="term" value="C:plasma membrane"/>
    <property type="evidence" value="ECO:0007669"/>
    <property type="project" value="UniProtKB-SubCell"/>
</dbReference>
<evidence type="ECO:0000256" key="2">
    <source>
        <dbReference type="ARBA" id="ARBA00022448"/>
    </source>
</evidence>
<dbReference type="CDD" id="cd06261">
    <property type="entry name" value="TM_PBP2"/>
    <property type="match status" value="1"/>
</dbReference>
<keyword evidence="2 6" id="KW-0813">Transport</keyword>
<dbReference type="Gene3D" id="1.10.3720.10">
    <property type="entry name" value="MetI-like"/>
    <property type="match status" value="1"/>
</dbReference>
<evidence type="ECO:0000259" key="7">
    <source>
        <dbReference type="PROSITE" id="PS50928"/>
    </source>
</evidence>
<evidence type="ECO:0000256" key="5">
    <source>
        <dbReference type="ARBA" id="ARBA00023136"/>
    </source>
</evidence>
<dbReference type="InterPro" id="IPR051204">
    <property type="entry name" value="ABC_transp_perm/SBD"/>
</dbReference>
<feature type="transmembrane region" description="Helical" evidence="6">
    <location>
        <begin position="166"/>
        <end position="185"/>
    </location>
</feature>
<feature type="domain" description="ABC transmembrane type-1" evidence="7">
    <location>
        <begin position="6"/>
        <end position="185"/>
    </location>
</feature>
<keyword evidence="3 6" id="KW-0812">Transmembrane</keyword>
<dbReference type="Pfam" id="PF00528">
    <property type="entry name" value="BPD_transp_1"/>
    <property type="match status" value="1"/>
</dbReference>
<proteinExistence type="inferred from homology"/>
<comment type="similarity">
    <text evidence="6">Belongs to the binding-protein-dependent transport system permease family.</text>
</comment>
<feature type="transmembrane region" description="Helical" evidence="6">
    <location>
        <begin position="41"/>
        <end position="64"/>
    </location>
</feature>
<keyword evidence="9" id="KW-1185">Reference proteome</keyword>
<dbReference type="PANTHER" id="PTHR30177:SF4">
    <property type="entry name" value="OSMOPROTECTANT IMPORT PERMEASE PROTEIN OSMW"/>
    <property type="match status" value="1"/>
</dbReference>
<dbReference type="SUPFAM" id="SSF161098">
    <property type="entry name" value="MetI-like"/>
    <property type="match status" value="1"/>
</dbReference>
<dbReference type="InterPro" id="IPR000515">
    <property type="entry name" value="MetI-like"/>
</dbReference>
<name>A0A3S8RLB5_9FIRM</name>
<dbReference type="AlphaFoldDB" id="A0A3S8RLB5"/>
<dbReference type="Proteomes" id="UP000278804">
    <property type="component" value="Chromosome"/>
</dbReference>
<accession>A0A3S8RLB5</accession>
<feature type="transmembrane region" description="Helical" evidence="6">
    <location>
        <begin position="12"/>
        <end position="34"/>
    </location>
</feature>
<dbReference type="FunFam" id="1.10.3720.10:FF:000001">
    <property type="entry name" value="Glycine betaine ABC transporter, permease"/>
    <property type="match status" value="1"/>
</dbReference>
<evidence type="ECO:0000256" key="4">
    <source>
        <dbReference type="ARBA" id="ARBA00022989"/>
    </source>
</evidence>
<dbReference type="InterPro" id="IPR035906">
    <property type="entry name" value="MetI-like_sf"/>
</dbReference>
<evidence type="ECO:0000256" key="1">
    <source>
        <dbReference type="ARBA" id="ARBA00004141"/>
    </source>
</evidence>
<keyword evidence="5 6" id="KW-0472">Membrane</keyword>
<dbReference type="GO" id="GO:0031460">
    <property type="term" value="P:glycine betaine transport"/>
    <property type="evidence" value="ECO:0007669"/>
    <property type="project" value="TreeGrafter"/>
</dbReference>
<dbReference type="RefSeq" id="WP_125163950.1">
    <property type="nucleotide sequence ID" value="NZ_CP034234.1"/>
</dbReference>
<dbReference type="GO" id="GO:0055085">
    <property type="term" value="P:transmembrane transport"/>
    <property type="evidence" value="ECO:0007669"/>
    <property type="project" value="InterPro"/>
</dbReference>
<evidence type="ECO:0000313" key="8">
    <source>
        <dbReference type="EMBL" id="AZK43734.1"/>
    </source>
</evidence>
<comment type="subcellular location">
    <subcellularLocation>
        <location evidence="6">Cell membrane</location>
        <topology evidence="6">Multi-pass membrane protein</topology>
    </subcellularLocation>
    <subcellularLocation>
        <location evidence="1">Membrane</location>
        <topology evidence="1">Multi-pass membrane protein</topology>
    </subcellularLocation>
</comment>
<dbReference type="PANTHER" id="PTHR30177">
    <property type="entry name" value="GLYCINE BETAINE/L-PROLINE TRANSPORT SYSTEM PERMEASE PROTEIN PROW"/>
    <property type="match status" value="1"/>
</dbReference>
<dbReference type="KEGG" id="eri:EEI45_02045"/>
<reference evidence="8 9" key="1">
    <citation type="journal article" date="2020" name="Int. J. Syst. Evol. Microbiol.">
        <title>Description of Erysipelothrix piscisicarius sp. nov., an emergent fish pathogen, and assessment of virulence using a tiger barb (Puntigrus tetrazona) infection model.</title>
        <authorList>
            <person name="Pomaranski E.K."/>
            <person name="Griffin M.J."/>
            <person name="Camus A.C."/>
            <person name="Armwood A.R."/>
            <person name="Shelley J."/>
            <person name="Waldbieser G.C."/>
            <person name="LaFrentz B.R."/>
            <person name="Garcia J.C."/>
            <person name="Yanong R."/>
            <person name="Soto E."/>
        </authorList>
    </citation>
    <scope>NUCLEOTIDE SEQUENCE [LARGE SCALE GENOMIC DNA]</scope>
    <source>
        <strain evidence="8 9">15TAL0474</strain>
    </source>
</reference>
<gene>
    <name evidence="8" type="ORF">EEI45_02045</name>
</gene>
<sequence>MTVSMVLEHLFLVLVSAFFLLILGLMIGMIAYVYPKFKKPILLIVDILQTIPTLAMLGILMAFFGPTKKTVIIGLVLYSLLPVVLNTVTGLESVDPGIREAAQGMGMTKIQRLFKVELPIAFPFIFSGMRIAVVTSVGVAVFGALVGGGGLGSILYRGVRTQNMKLLGYGTLALVVISLVIDTAMGQYEKRLIAKQGGKSI</sequence>
<protein>
    <submittedName>
        <fullName evidence="8">ABC transporter permease</fullName>
    </submittedName>
</protein>
<feature type="transmembrane region" description="Helical" evidence="6">
    <location>
        <begin position="70"/>
        <end position="91"/>
    </location>
</feature>
<evidence type="ECO:0000256" key="6">
    <source>
        <dbReference type="RuleBase" id="RU363032"/>
    </source>
</evidence>